<reference evidence="1" key="1">
    <citation type="journal article" date="2017" name="Nature">
        <title>The sunflower genome provides insights into oil metabolism, flowering and Asterid evolution.</title>
        <authorList>
            <person name="Badouin H."/>
            <person name="Gouzy J."/>
            <person name="Grassa C.J."/>
            <person name="Murat F."/>
            <person name="Staton S.E."/>
            <person name="Cottret L."/>
            <person name="Lelandais-Briere C."/>
            <person name="Owens G.L."/>
            <person name="Carrere S."/>
            <person name="Mayjonade B."/>
            <person name="Legrand L."/>
            <person name="Gill N."/>
            <person name="Kane N.C."/>
            <person name="Bowers J.E."/>
            <person name="Hubner S."/>
            <person name="Bellec A."/>
            <person name="Berard A."/>
            <person name="Berges H."/>
            <person name="Blanchet N."/>
            <person name="Boniface M.C."/>
            <person name="Brunel D."/>
            <person name="Catrice O."/>
            <person name="Chaidir N."/>
            <person name="Claudel C."/>
            <person name="Donnadieu C."/>
            <person name="Faraut T."/>
            <person name="Fievet G."/>
            <person name="Helmstetter N."/>
            <person name="King M."/>
            <person name="Knapp S.J."/>
            <person name="Lai Z."/>
            <person name="Le Paslier M.C."/>
            <person name="Lippi Y."/>
            <person name="Lorenzon L."/>
            <person name="Mandel J.R."/>
            <person name="Marage G."/>
            <person name="Marchand G."/>
            <person name="Marquand E."/>
            <person name="Bret-Mestries E."/>
            <person name="Morien E."/>
            <person name="Nambeesan S."/>
            <person name="Nguyen T."/>
            <person name="Pegot-Espagnet P."/>
            <person name="Pouilly N."/>
            <person name="Raftis F."/>
            <person name="Sallet E."/>
            <person name="Schiex T."/>
            <person name="Thomas J."/>
            <person name="Vandecasteele C."/>
            <person name="Vares D."/>
            <person name="Vear F."/>
            <person name="Vautrin S."/>
            <person name="Crespi M."/>
            <person name="Mangin B."/>
            <person name="Burke J.M."/>
            <person name="Salse J."/>
            <person name="Munos S."/>
            <person name="Vincourt P."/>
            <person name="Rieseberg L.H."/>
            <person name="Langlade N.B."/>
        </authorList>
    </citation>
    <scope>NUCLEOTIDE SEQUENCE</scope>
    <source>
        <tissue evidence="1">Leaves</tissue>
    </source>
</reference>
<protein>
    <submittedName>
        <fullName evidence="1">Uncharacterized protein</fullName>
    </submittedName>
</protein>
<comment type="caution">
    <text evidence="1">The sequence shown here is derived from an EMBL/GenBank/DDBJ whole genome shotgun (WGS) entry which is preliminary data.</text>
</comment>
<name>A0A9K3DWE8_HELAN</name>
<reference evidence="1" key="2">
    <citation type="submission" date="2020-06" db="EMBL/GenBank/DDBJ databases">
        <title>Helianthus annuus Genome sequencing and assembly Release 2.</title>
        <authorList>
            <person name="Gouzy J."/>
            <person name="Langlade N."/>
            <person name="Munos S."/>
        </authorList>
    </citation>
    <scope>NUCLEOTIDE SEQUENCE</scope>
    <source>
        <tissue evidence="1">Leaves</tissue>
    </source>
</reference>
<accession>A0A9K3DWE8</accession>
<sequence>MNALCSKNSPRRQKRALLITMIEPINVLCGCLRVYNIVLLTTEGVLDEIRVCIKDKWSPVCHSVLNMLSSCYHGDDLEDRQAVPIIIDRIECVKQVLKDSFHDNFILATFEQDAYEDITNTRATPFISMDDSVIRVLPIPDDQRAFFEEFKRNMIL</sequence>
<organism evidence="1 2">
    <name type="scientific">Helianthus annuus</name>
    <name type="common">Common sunflower</name>
    <dbReference type="NCBI Taxonomy" id="4232"/>
    <lineage>
        <taxon>Eukaryota</taxon>
        <taxon>Viridiplantae</taxon>
        <taxon>Streptophyta</taxon>
        <taxon>Embryophyta</taxon>
        <taxon>Tracheophyta</taxon>
        <taxon>Spermatophyta</taxon>
        <taxon>Magnoliopsida</taxon>
        <taxon>eudicotyledons</taxon>
        <taxon>Gunneridae</taxon>
        <taxon>Pentapetalae</taxon>
        <taxon>asterids</taxon>
        <taxon>campanulids</taxon>
        <taxon>Asterales</taxon>
        <taxon>Asteraceae</taxon>
        <taxon>Asteroideae</taxon>
        <taxon>Heliantheae alliance</taxon>
        <taxon>Heliantheae</taxon>
        <taxon>Helianthus</taxon>
    </lineage>
</organism>
<dbReference type="EMBL" id="MNCJ02000330">
    <property type="protein sequence ID" value="KAF5762832.1"/>
    <property type="molecule type" value="Genomic_DNA"/>
</dbReference>
<evidence type="ECO:0000313" key="1">
    <source>
        <dbReference type="EMBL" id="KAF5762832.1"/>
    </source>
</evidence>
<gene>
    <name evidence="1" type="ORF">HanXRQr2_Chr15g0673301</name>
</gene>
<evidence type="ECO:0000313" key="2">
    <source>
        <dbReference type="Proteomes" id="UP000215914"/>
    </source>
</evidence>
<dbReference type="Proteomes" id="UP000215914">
    <property type="component" value="Unassembled WGS sequence"/>
</dbReference>
<keyword evidence="2" id="KW-1185">Reference proteome</keyword>
<dbReference type="Gramene" id="mRNA:HanXRQr2_Chr15g0673301">
    <property type="protein sequence ID" value="mRNA:HanXRQr2_Chr15g0673301"/>
    <property type="gene ID" value="HanXRQr2_Chr15g0673301"/>
</dbReference>
<dbReference type="AlphaFoldDB" id="A0A9K3DWE8"/>
<proteinExistence type="predicted"/>